<protein>
    <submittedName>
        <fullName evidence="1">Uncharacterized protein</fullName>
    </submittedName>
</protein>
<accession>A0A5B7EU43</accession>
<dbReference type="EMBL" id="VSRR010004063">
    <property type="protein sequence ID" value="MPC38430.1"/>
    <property type="molecule type" value="Genomic_DNA"/>
</dbReference>
<evidence type="ECO:0000313" key="1">
    <source>
        <dbReference type="EMBL" id="MPC38430.1"/>
    </source>
</evidence>
<reference evidence="1 2" key="1">
    <citation type="submission" date="2019-05" db="EMBL/GenBank/DDBJ databases">
        <title>Another draft genome of Portunus trituberculatus and its Hox gene families provides insights of decapod evolution.</title>
        <authorList>
            <person name="Jeong J.-H."/>
            <person name="Song I."/>
            <person name="Kim S."/>
            <person name="Choi T."/>
            <person name="Kim D."/>
            <person name="Ryu S."/>
            <person name="Kim W."/>
        </authorList>
    </citation>
    <scope>NUCLEOTIDE SEQUENCE [LARGE SCALE GENOMIC DNA]</scope>
    <source>
        <tissue evidence="1">Muscle</tissue>
    </source>
</reference>
<comment type="caution">
    <text evidence="1">The sequence shown here is derived from an EMBL/GenBank/DDBJ whole genome shotgun (WGS) entry which is preliminary data.</text>
</comment>
<gene>
    <name evidence="1" type="ORF">E2C01_031937</name>
</gene>
<name>A0A5B7EU43_PORTR</name>
<sequence length="143" mass="15508">MFHQTVTCWETVAIPASLGSSHHTCNPCLDLKQDIIEFSIFNWQLLPVPVELLNRIWVACIEQSCLKPAPPVPYEHLASHLHYVHYSSISVFLAPTTPSGFLEDSCRAGGCGTCCGGGCKAEQQYEYPAAAAAAVCLWGNGLV</sequence>
<keyword evidence="2" id="KW-1185">Reference proteome</keyword>
<evidence type="ECO:0000313" key="2">
    <source>
        <dbReference type="Proteomes" id="UP000324222"/>
    </source>
</evidence>
<dbReference type="Proteomes" id="UP000324222">
    <property type="component" value="Unassembled WGS sequence"/>
</dbReference>
<dbReference type="AlphaFoldDB" id="A0A5B7EU43"/>
<proteinExistence type="predicted"/>
<organism evidence="1 2">
    <name type="scientific">Portunus trituberculatus</name>
    <name type="common">Swimming crab</name>
    <name type="synonym">Neptunus trituberculatus</name>
    <dbReference type="NCBI Taxonomy" id="210409"/>
    <lineage>
        <taxon>Eukaryota</taxon>
        <taxon>Metazoa</taxon>
        <taxon>Ecdysozoa</taxon>
        <taxon>Arthropoda</taxon>
        <taxon>Crustacea</taxon>
        <taxon>Multicrustacea</taxon>
        <taxon>Malacostraca</taxon>
        <taxon>Eumalacostraca</taxon>
        <taxon>Eucarida</taxon>
        <taxon>Decapoda</taxon>
        <taxon>Pleocyemata</taxon>
        <taxon>Brachyura</taxon>
        <taxon>Eubrachyura</taxon>
        <taxon>Portunoidea</taxon>
        <taxon>Portunidae</taxon>
        <taxon>Portuninae</taxon>
        <taxon>Portunus</taxon>
    </lineage>
</organism>